<evidence type="ECO:0000313" key="11">
    <source>
        <dbReference type="EMBL" id="ANE47024.1"/>
    </source>
</evidence>
<dbReference type="Pfam" id="PF02367">
    <property type="entry name" value="TsaE"/>
    <property type="match status" value="1"/>
</dbReference>
<dbReference type="PANTHER" id="PTHR33540">
    <property type="entry name" value="TRNA THREONYLCARBAMOYLADENOSINE BIOSYNTHESIS PROTEIN TSAE"/>
    <property type="match status" value="1"/>
</dbReference>
<dbReference type="Proteomes" id="UP000076927">
    <property type="component" value="Chromosome"/>
</dbReference>
<evidence type="ECO:0000256" key="5">
    <source>
        <dbReference type="ARBA" id="ARBA00022694"/>
    </source>
</evidence>
<keyword evidence="12" id="KW-1185">Reference proteome</keyword>
<evidence type="ECO:0000256" key="7">
    <source>
        <dbReference type="ARBA" id="ARBA00022741"/>
    </source>
</evidence>
<evidence type="ECO:0000256" key="3">
    <source>
        <dbReference type="ARBA" id="ARBA00019010"/>
    </source>
</evidence>
<dbReference type="PANTHER" id="PTHR33540:SF2">
    <property type="entry name" value="TRNA THREONYLCARBAMOYLADENOSINE BIOSYNTHESIS PROTEIN TSAE"/>
    <property type="match status" value="1"/>
</dbReference>
<sequence>MLGVSFVFAEPVGYEFIARTEEDTLRLAALLAGRIQAGTIVALDGDLGAGKTRFSKAFAEAMGVPGVVNSPTFTIIKEYRGEVFPLYHMDVYRISEEEAGDLGLDEYFYGDGVTIVEWASIVEDLLPAERLSMFIEHLGGEERRFRIDARGEPYVHWCEALEEAGVVRKR</sequence>
<dbReference type="GO" id="GO:0005524">
    <property type="term" value="F:ATP binding"/>
    <property type="evidence" value="ECO:0007669"/>
    <property type="project" value="UniProtKB-KW"/>
</dbReference>
<name>A0A172TJE3_9BACL</name>
<gene>
    <name evidence="11" type="ORF">SY83_12940</name>
</gene>
<evidence type="ECO:0000256" key="10">
    <source>
        <dbReference type="ARBA" id="ARBA00032441"/>
    </source>
</evidence>
<dbReference type="OrthoDB" id="9815896at2"/>
<accession>A0A172TJE3</accession>
<dbReference type="STRING" id="1178515.SY83_12940"/>
<comment type="subcellular location">
    <subcellularLocation>
        <location evidence="1">Cytoplasm</location>
    </subcellularLocation>
</comment>
<reference evidence="11 12" key="1">
    <citation type="submission" date="2015-01" db="EMBL/GenBank/DDBJ databases">
        <title>Paenibacillus swuensis/DY6/whole genome sequencing.</title>
        <authorList>
            <person name="Kim M.K."/>
            <person name="Srinivasan S."/>
            <person name="Lee J.-J."/>
        </authorList>
    </citation>
    <scope>NUCLEOTIDE SEQUENCE [LARGE SCALE GENOMIC DNA]</scope>
    <source>
        <strain evidence="11 12">DY6</strain>
    </source>
</reference>
<dbReference type="PATRIC" id="fig|1178515.4.peg.2591"/>
<dbReference type="NCBIfam" id="TIGR00150">
    <property type="entry name" value="T6A_YjeE"/>
    <property type="match status" value="1"/>
</dbReference>
<keyword evidence="8" id="KW-0067">ATP-binding</keyword>
<dbReference type="InterPro" id="IPR027417">
    <property type="entry name" value="P-loop_NTPase"/>
</dbReference>
<evidence type="ECO:0000256" key="4">
    <source>
        <dbReference type="ARBA" id="ARBA00022490"/>
    </source>
</evidence>
<keyword evidence="6" id="KW-0479">Metal-binding</keyword>
<dbReference type="Gene3D" id="3.40.50.300">
    <property type="entry name" value="P-loop containing nucleotide triphosphate hydrolases"/>
    <property type="match status" value="1"/>
</dbReference>
<dbReference type="RefSeq" id="WP_068607105.1">
    <property type="nucleotide sequence ID" value="NZ_CP011388.1"/>
</dbReference>
<dbReference type="GO" id="GO:0002949">
    <property type="term" value="P:tRNA threonylcarbamoyladenosine modification"/>
    <property type="evidence" value="ECO:0007669"/>
    <property type="project" value="InterPro"/>
</dbReference>
<evidence type="ECO:0000256" key="1">
    <source>
        <dbReference type="ARBA" id="ARBA00004496"/>
    </source>
</evidence>
<keyword evidence="7" id="KW-0547">Nucleotide-binding</keyword>
<evidence type="ECO:0000256" key="8">
    <source>
        <dbReference type="ARBA" id="ARBA00022840"/>
    </source>
</evidence>
<dbReference type="KEGG" id="pswu:SY83_12940"/>
<dbReference type="SUPFAM" id="SSF52540">
    <property type="entry name" value="P-loop containing nucleoside triphosphate hydrolases"/>
    <property type="match status" value="1"/>
</dbReference>
<dbReference type="AlphaFoldDB" id="A0A172TJE3"/>
<evidence type="ECO:0000256" key="2">
    <source>
        <dbReference type="ARBA" id="ARBA00007599"/>
    </source>
</evidence>
<proteinExistence type="inferred from homology"/>
<protein>
    <recommendedName>
        <fullName evidence="3">tRNA threonylcarbamoyladenosine biosynthesis protein TsaE</fullName>
    </recommendedName>
    <alternativeName>
        <fullName evidence="10">t(6)A37 threonylcarbamoyladenosine biosynthesis protein TsaE</fullName>
    </alternativeName>
</protein>
<dbReference type="EMBL" id="CP011388">
    <property type="protein sequence ID" value="ANE47024.1"/>
    <property type="molecule type" value="Genomic_DNA"/>
</dbReference>
<keyword evidence="9" id="KW-0460">Magnesium</keyword>
<keyword evidence="4" id="KW-0963">Cytoplasm</keyword>
<dbReference type="GO" id="GO:0046872">
    <property type="term" value="F:metal ion binding"/>
    <property type="evidence" value="ECO:0007669"/>
    <property type="project" value="UniProtKB-KW"/>
</dbReference>
<keyword evidence="5" id="KW-0819">tRNA processing</keyword>
<comment type="similarity">
    <text evidence="2">Belongs to the TsaE family.</text>
</comment>
<dbReference type="InterPro" id="IPR003442">
    <property type="entry name" value="T6A_TsaE"/>
</dbReference>
<dbReference type="GO" id="GO:0005737">
    <property type="term" value="C:cytoplasm"/>
    <property type="evidence" value="ECO:0007669"/>
    <property type="project" value="UniProtKB-SubCell"/>
</dbReference>
<evidence type="ECO:0000256" key="9">
    <source>
        <dbReference type="ARBA" id="ARBA00022842"/>
    </source>
</evidence>
<evidence type="ECO:0000313" key="12">
    <source>
        <dbReference type="Proteomes" id="UP000076927"/>
    </source>
</evidence>
<organism evidence="11 12">
    <name type="scientific">Paenibacillus swuensis</name>
    <dbReference type="NCBI Taxonomy" id="1178515"/>
    <lineage>
        <taxon>Bacteria</taxon>
        <taxon>Bacillati</taxon>
        <taxon>Bacillota</taxon>
        <taxon>Bacilli</taxon>
        <taxon>Bacillales</taxon>
        <taxon>Paenibacillaceae</taxon>
        <taxon>Paenibacillus</taxon>
    </lineage>
</organism>
<evidence type="ECO:0000256" key="6">
    <source>
        <dbReference type="ARBA" id="ARBA00022723"/>
    </source>
</evidence>